<dbReference type="CDD" id="cd12172">
    <property type="entry name" value="PGDH_like_2"/>
    <property type="match status" value="1"/>
</dbReference>
<dbReference type="Pfam" id="PF02826">
    <property type="entry name" value="2-Hacid_dh_C"/>
    <property type="match status" value="1"/>
</dbReference>
<evidence type="ECO:0000259" key="7">
    <source>
        <dbReference type="Pfam" id="PF02826"/>
    </source>
</evidence>
<dbReference type="InterPro" id="IPR050857">
    <property type="entry name" value="D-2-hydroxyacid_DH"/>
</dbReference>
<evidence type="ECO:0000256" key="4">
    <source>
        <dbReference type="ARBA" id="ARBA00023027"/>
    </source>
</evidence>
<organism evidence="8 9">
    <name type="scientific">Propionispora vibrioides</name>
    <dbReference type="NCBI Taxonomy" id="112903"/>
    <lineage>
        <taxon>Bacteria</taxon>
        <taxon>Bacillati</taxon>
        <taxon>Bacillota</taxon>
        <taxon>Negativicutes</taxon>
        <taxon>Selenomonadales</taxon>
        <taxon>Sporomusaceae</taxon>
        <taxon>Propionispora</taxon>
    </lineage>
</organism>
<protein>
    <submittedName>
        <fullName evidence="8">D-3-phosphoglycerate dehydrogenase</fullName>
    </submittedName>
</protein>
<dbReference type="InterPro" id="IPR029753">
    <property type="entry name" value="D-isomer_DH_CS"/>
</dbReference>
<keyword evidence="9" id="KW-1185">Reference proteome</keyword>
<dbReference type="InterPro" id="IPR029752">
    <property type="entry name" value="D-isomer_DH_CS1"/>
</dbReference>
<keyword evidence="3 5" id="KW-0560">Oxidoreductase</keyword>
<evidence type="ECO:0000256" key="2">
    <source>
        <dbReference type="ARBA" id="ARBA00022605"/>
    </source>
</evidence>
<gene>
    <name evidence="8" type="ORF">SAMN04490178_13212</name>
</gene>
<evidence type="ECO:0000259" key="6">
    <source>
        <dbReference type="Pfam" id="PF00389"/>
    </source>
</evidence>
<proteinExistence type="inferred from homology"/>
<sequence>MKKKILIGSRARSRAAKMTKLLEEAGYELILNPFDRTLTEAELVERIQGASAMVAGSDVVTKRVLEAGSPSLKIVAKQGVGYNTIDVETAKQIGIAVTITPGANSKSVADLTMGLILAAARNIAGMDRAIRKGEWYRHTGVELNSRVLGIVGTGHIGQEVAKRAVAFGMSLIAYDTCPRQELVDQYAIRYVELDELFATADFVSLHAPALVSTVGMVNSQRLSRMKSTAFLINTSRGELVVEDDLYEALRHNKIAGAALDVFCEEPPKHSLLSGLGNATFTAHAGAYTEEAIVNAGVIAAEEIIRVLAGQEPRFAVTN</sequence>
<evidence type="ECO:0000256" key="5">
    <source>
        <dbReference type="RuleBase" id="RU003719"/>
    </source>
</evidence>
<dbReference type="FunFam" id="3.40.50.720:FF:000203">
    <property type="entry name" value="D-3-phosphoglycerate dehydrogenase (SerA)"/>
    <property type="match status" value="1"/>
</dbReference>
<dbReference type="PROSITE" id="PS00671">
    <property type="entry name" value="D_2_HYDROXYACID_DH_3"/>
    <property type="match status" value="1"/>
</dbReference>
<comment type="similarity">
    <text evidence="1 5">Belongs to the D-isomer specific 2-hydroxyacid dehydrogenase family.</text>
</comment>
<dbReference type="EMBL" id="FODY01000032">
    <property type="protein sequence ID" value="SEP44357.1"/>
    <property type="molecule type" value="Genomic_DNA"/>
</dbReference>
<name>A0A1H8XX25_9FIRM</name>
<dbReference type="InterPro" id="IPR006139">
    <property type="entry name" value="D-isomer_2_OHA_DH_cat_dom"/>
</dbReference>
<dbReference type="GO" id="GO:0051287">
    <property type="term" value="F:NAD binding"/>
    <property type="evidence" value="ECO:0007669"/>
    <property type="project" value="InterPro"/>
</dbReference>
<dbReference type="PROSITE" id="PS00065">
    <property type="entry name" value="D_2_HYDROXYACID_DH_1"/>
    <property type="match status" value="1"/>
</dbReference>
<dbReference type="PROSITE" id="PS00670">
    <property type="entry name" value="D_2_HYDROXYACID_DH_2"/>
    <property type="match status" value="1"/>
</dbReference>
<keyword evidence="4" id="KW-0520">NAD</keyword>
<evidence type="ECO:0000313" key="9">
    <source>
        <dbReference type="Proteomes" id="UP000198847"/>
    </source>
</evidence>
<dbReference type="RefSeq" id="WP_091751360.1">
    <property type="nucleotide sequence ID" value="NZ_FODY01000032.1"/>
</dbReference>
<dbReference type="SUPFAM" id="SSF52283">
    <property type="entry name" value="Formate/glycerate dehydrogenase catalytic domain-like"/>
    <property type="match status" value="1"/>
</dbReference>
<dbReference type="Pfam" id="PF00389">
    <property type="entry name" value="2-Hacid_dh"/>
    <property type="match status" value="1"/>
</dbReference>
<dbReference type="GO" id="GO:0008652">
    <property type="term" value="P:amino acid biosynthetic process"/>
    <property type="evidence" value="ECO:0007669"/>
    <property type="project" value="UniProtKB-KW"/>
</dbReference>
<dbReference type="STRING" id="112903.SAMN04490178_13212"/>
<evidence type="ECO:0000256" key="3">
    <source>
        <dbReference type="ARBA" id="ARBA00023002"/>
    </source>
</evidence>
<dbReference type="OrthoDB" id="9805416at2"/>
<dbReference type="PANTHER" id="PTHR42789:SF1">
    <property type="entry name" value="D-ISOMER SPECIFIC 2-HYDROXYACID DEHYDROGENASE FAMILY PROTEIN (AFU_ORTHOLOGUE AFUA_6G10090)"/>
    <property type="match status" value="1"/>
</dbReference>
<dbReference type="AlphaFoldDB" id="A0A1H8XX25"/>
<dbReference type="Gene3D" id="3.40.50.720">
    <property type="entry name" value="NAD(P)-binding Rossmann-like Domain"/>
    <property type="match status" value="2"/>
</dbReference>
<dbReference type="GO" id="GO:0016616">
    <property type="term" value="F:oxidoreductase activity, acting on the CH-OH group of donors, NAD or NADP as acceptor"/>
    <property type="evidence" value="ECO:0007669"/>
    <property type="project" value="InterPro"/>
</dbReference>
<feature type="domain" description="D-isomer specific 2-hydroxyacid dehydrogenase NAD-binding" evidence="7">
    <location>
        <begin position="113"/>
        <end position="285"/>
    </location>
</feature>
<keyword evidence="2" id="KW-0028">Amino-acid biosynthesis</keyword>
<feature type="domain" description="D-isomer specific 2-hydroxyacid dehydrogenase catalytic" evidence="6">
    <location>
        <begin position="17"/>
        <end position="316"/>
    </location>
</feature>
<evidence type="ECO:0000313" key="8">
    <source>
        <dbReference type="EMBL" id="SEP44357.1"/>
    </source>
</evidence>
<accession>A0A1H8XX25</accession>
<dbReference type="PANTHER" id="PTHR42789">
    <property type="entry name" value="D-ISOMER SPECIFIC 2-HYDROXYACID DEHYDROGENASE FAMILY PROTEIN (AFU_ORTHOLOGUE AFUA_6G10090)"/>
    <property type="match status" value="1"/>
</dbReference>
<dbReference type="SUPFAM" id="SSF51735">
    <property type="entry name" value="NAD(P)-binding Rossmann-fold domains"/>
    <property type="match status" value="1"/>
</dbReference>
<reference evidence="8 9" key="1">
    <citation type="submission" date="2016-10" db="EMBL/GenBank/DDBJ databases">
        <authorList>
            <person name="de Groot N.N."/>
        </authorList>
    </citation>
    <scope>NUCLEOTIDE SEQUENCE [LARGE SCALE GENOMIC DNA]</scope>
    <source>
        <strain evidence="8 9">DSM 13305</strain>
    </source>
</reference>
<evidence type="ECO:0000256" key="1">
    <source>
        <dbReference type="ARBA" id="ARBA00005854"/>
    </source>
</evidence>
<dbReference type="InterPro" id="IPR006140">
    <property type="entry name" value="D-isomer_DH_NAD-bd"/>
</dbReference>
<dbReference type="InterPro" id="IPR036291">
    <property type="entry name" value="NAD(P)-bd_dom_sf"/>
</dbReference>
<dbReference type="Proteomes" id="UP000198847">
    <property type="component" value="Unassembled WGS sequence"/>
</dbReference>